<dbReference type="NCBIfam" id="TIGR00407">
    <property type="entry name" value="proA"/>
    <property type="match status" value="1"/>
</dbReference>
<protein>
    <recommendedName>
        <fullName evidence="2">glutamate-5-semialdehyde dehydrogenase</fullName>
        <ecNumber evidence="2">1.2.1.41</ecNumber>
    </recommendedName>
</protein>
<dbReference type="CDD" id="cd07079">
    <property type="entry name" value="ALDH_F18-19_ProA-GPR"/>
    <property type="match status" value="1"/>
</dbReference>
<evidence type="ECO:0000256" key="6">
    <source>
        <dbReference type="ARBA" id="ARBA00023002"/>
    </source>
</evidence>
<name>A0AAD9IL25_PROWI</name>
<dbReference type="Pfam" id="PF00171">
    <property type="entry name" value="Aldedh"/>
    <property type="match status" value="1"/>
</dbReference>
<dbReference type="InterPro" id="IPR020593">
    <property type="entry name" value="G-glutamylP_reductase_CS"/>
</dbReference>
<dbReference type="InterPro" id="IPR016161">
    <property type="entry name" value="Ald_DH/histidinol_DH"/>
</dbReference>
<organism evidence="9 10">
    <name type="scientific">Prototheca wickerhamii</name>
    <dbReference type="NCBI Taxonomy" id="3111"/>
    <lineage>
        <taxon>Eukaryota</taxon>
        <taxon>Viridiplantae</taxon>
        <taxon>Chlorophyta</taxon>
        <taxon>core chlorophytes</taxon>
        <taxon>Trebouxiophyceae</taxon>
        <taxon>Chlorellales</taxon>
        <taxon>Chlorellaceae</taxon>
        <taxon>Prototheca</taxon>
    </lineage>
</organism>
<evidence type="ECO:0000256" key="7">
    <source>
        <dbReference type="ARBA" id="ARBA00049024"/>
    </source>
</evidence>
<dbReference type="AlphaFoldDB" id="A0AAD9IL25"/>
<dbReference type="Gene3D" id="3.60.15.10">
    <property type="entry name" value="Ribonuclease Z/Hydroxyacylglutathione hydrolase-like"/>
    <property type="match status" value="1"/>
</dbReference>
<dbReference type="PANTHER" id="PTHR11063:SF8">
    <property type="entry name" value="DELTA-1-PYRROLINE-5-CARBOXYLATE SYNTHASE"/>
    <property type="match status" value="1"/>
</dbReference>
<dbReference type="GO" id="GO:0004350">
    <property type="term" value="F:glutamate-5-semialdehyde dehydrogenase activity"/>
    <property type="evidence" value="ECO:0007669"/>
    <property type="project" value="UniProtKB-EC"/>
</dbReference>
<dbReference type="PANTHER" id="PTHR11063">
    <property type="entry name" value="GLUTAMATE SEMIALDEHYDE DEHYDROGENASE"/>
    <property type="match status" value="1"/>
</dbReference>
<dbReference type="InterPro" id="IPR016162">
    <property type="entry name" value="Ald_DH_N"/>
</dbReference>
<dbReference type="SUPFAM" id="SSF56281">
    <property type="entry name" value="Metallo-hydrolase/oxidoreductase"/>
    <property type="match status" value="1"/>
</dbReference>
<proteinExistence type="inferred from homology"/>
<accession>A0AAD9IL25</accession>
<dbReference type="InterPro" id="IPR016163">
    <property type="entry name" value="Ald_DH_C"/>
</dbReference>
<evidence type="ECO:0000313" key="10">
    <source>
        <dbReference type="Proteomes" id="UP001255856"/>
    </source>
</evidence>
<evidence type="ECO:0000256" key="1">
    <source>
        <dbReference type="ARBA" id="ARBA00004985"/>
    </source>
</evidence>
<dbReference type="Gene3D" id="3.40.605.10">
    <property type="entry name" value="Aldehyde Dehydrogenase, Chain A, domain 1"/>
    <property type="match status" value="1"/>
</dbReference>
<comment type="catalytic activity">
    <reaction evidence="7">
        <text>L-glutamate 5-semialdehyde + phosphate + NADP(+) = L-glutamyl 5-phosphate + NADPH + H(+)</text>
        <dbReference type="Rhea" id="RHEA:19541"/>
        <dbReference type="ChEBI" id="CHEBI:15378"/>
        <dbReference type="ChEBI" id="CHEBI:43474"/>
        <dbReference type="ChEBI" id="CHEBI:57783"/>
        <dbReference type="ChEBI" id="CHEBI:58066"/>
        <dbReference type="ChEBI" id="CHEBI:58274"/>
        <dbReference type="ChEBI" id="CHEBI:58349"/>
        <dbReference type="EC" id="1.2.1.41"/>
    </reaction>
</comment>
<keyword evidence="3" id="KW-0028">Amino-acid biosynthesis</keyword>
<reference evidence="9" key="1">
    <citation type="submission" date="2021-01" db="EMBL/GenBank/DDBJ databases">
        <authorList>
            <person name="Eckstrom K.M.E."/>
        </authorList>
    </citation>
    <scope>NUCLEOTIDE SEQUENCE</scope>
    <source>
        <strain evidence="9">UVCC 0001</strain>
    </source>
</reference>
<dbReference type="InterPro" id="IPR015590">
    <property type="entry name" value="Aldehyde_DH_dom"/>
</dbReference>
<dbReference type="Proteomes" id="UP001255856">
    <property type="component" value="Unassembled WGS sequence"/>
</dbReference>
<dbReference type="NCBIfam" id="NF001221">
    <property type="entry name" value="PRK00197.1"/>
    <property type="match status" value="1"/>
</dbReference>
<evidence type="ECO:0000256" key="2">
    <source>
        <dbReference type="ARBA" id="ARBA00013002"/>
    </source>
</evidence>
<keyword evidence="10" id="KW-1185">Reference proteome</keyword>
<gene>
    <name evidence="9" type="ORF">QBZ16_000392</name>
</gene>
<dbReference type="HAMAP" id="MF_00412">
    <property type="entry name" value="ProA"/>
    <property type="match status" value="1"/>
</dbReference>
<dbReference type="EC" id="1.2.1.41" evidence="2"/>
<sequence>MRWSSAPLGDDPTRLSLLVHEAPETGQLDVEAAEKLGISRGPLFGKLKRGETVLNDEGRRISPADVLGPGRRGRRVAVVELSGLPAAPEPVPLPSMQAPMSEGTPCDALVALVDRAAVDGAGDAIARAALAAKAREVIYWTRDADGLRCQAGLPAPPVTVAGAHDLHDLARAEPNGELWPAGSGALQALSSEERVDVLRAIADTLEAHTDEILAANAEDVEASKGKISDSLLQRLILKPAKIAQLAEGIRSIARQEEPLGHVLSATQIAEGLELRKISVPIGVLLIIFEARPDALPQIVALAIRSGNGLLLKGGKEAARSNALLHALIARVLDERVPAVGAGLVSLVTSRDEIDALLKLDDVIDLVIPRGGNALVSYIQHSTRIPVLGHADGICHVYLDVDADPAKALAIAVDSKADYPAACNAAETILVHEALADSLAPRVVEALKNAGVTVHAGPRAAARFPDLPRAETMRHEYSSLDVALELVPDLDAAIEHIHANGSGHTEVIVTEDAATADAFLSKVDAACVHHNASSRFSDGFRYGLGAEVGISTGRIHARGPVGVEGLLTTKFVLRGNGQLVAKDTGVKYTHVIRDPRSL</sequence>
<comment type="caution">
    <text evidence="9">The sequence shown here is derived from an EMBL/GenBank/DDBJ whole genome shotgun (WGS) entry which is preliminary data.</text>
</comment>
<evidence type="ECO:0000313" key="9">
    <source>
        <dbReference type="EMBL" id="KAK2080539.1"/>
    </source>
</evidence>
<dbReference type="GO" id="GO:0008652">
    <property type="term" value="P:amino acid biosynthetic process"/>
    <property type="evidence" value="ECO:0007669"/>
    <property type="project" value="UniProtKB-KW"/>
</dbReference>
<keyword evidence="4" id="KW-0641">Proline biosynthesis</keyword>
<comment type="pathway">
    <text evidence="1">Amino-acid biosynthesis; L-proline biosynthesis; L-glutamate 5-semialdehyde from L-glutamate: step 2/2.</text>
</comment>
<keyword evidence="6" id="KW-0560">Oxidoreductase</keyword>
<feature type="domain" description="Aldehyde dehydrogenase" evidence="8">
    <location>
        <begin position="186"/>
        <end position="449"/>
    </location>
</feature>
<dbReference type="Gene3D" id="3.40.309.10">
    <property type="entry name" value="Aldehyde Dehydrogenase, Chain A, domain 2"/>
    <property type="match status" value="1"/>
</dbReference>
<dbReference type="InterPro" id="IPR036866">
    <property type="entry name" value="RibonucZ/Hydroxyglut_hydro"/>
</dbReference>
<dbReference type="EMBL" id="JASFZW010000001">
    <property type="protein sequence ID" value="KAK2080539.1"/>
    <property type="molecule type" value="Genomic_DNA"/>
</dbReference>
<evidence type="ECO:0000256" key="5">
    <source>
        <dbReference type="ARBA" id="ARBA00022857"/>
    </source>
</evidence>
<dbReference type="InterPro" id="IPR000965">
    <property type="entry name" value="GPR_dom"/>
</dbReference>
<keyword evidence="5" id="KW-0521">NADP</keyword>
<evidence type="ECO:0000256" key="3">
    <source>
        <dbReference type="ARBA" id="ARBA00022605"/>
    </source>
</evidence>
<evidence type="ECO:0000259" key="8">
    <source>
        <dbReference type="Pfam" id="PF00171"/>
    </source>
</evidence>
<dbReference type="SUPFAM" id="SSF53720">
    <property type="entry name" value="ALDH-like"/>
    <property type="match status" value="1"/>
</dbReference>
<dbReference type="PROSITE" id="PS01223">
    <property type="entry name" value="PROA"/>
    <property type="match status" value="1"/>
</dbReference>
<evidence type="ECO:0000256" key="4">
    <source>
        <dbReference type="ARBA" id="ARBA00022650"/>
    </source>
</evidence>